<dbReference type="KEGG" id="apuu:APUU_41621A"/>
<evidence type="ECO:0000313" key="2">
    <source>
        <dbReference type="EMBL" id="BCS25177.1"/>
    </source>
</evidence>
<sequence length="200" mass="20790">MHFFKTTALLAALASLVGAAPASSAALSPSPSPSSCTTVYPTIARVDESLPTASYLSGFHVSQENTGSNKQDVFAEFTIPEGVWGCTLSYYFPAGEPVHRIGPGAAPPAVEVFSVTGAGPLSRTPAGIDISWDNSPAAKSLVGSVQFESSPWQATRRVVNSFACEGTMAYRLSVSAGQMGKAGVEFVQSEAAGLRMSYNC</sequence>
<dbReference type="RefSeq" id="XP_041557371.1">
    <property type="nucleotide sequence ID" value="XM_041704825.1"/>
</dbReference>
<reference evidence="2" key="1">
    <citation type="submission" date="2021-01" db="EMBL/GenBank/DDBJ databases">
        <authorList>
            <consortium name="Aspergillus puulaauensis MK2 genome sequencing consortium"/>
            <person name="Kazuki M."/>
            <person name="Futagami T."/>
        </authorList>
    </citation>
    <scope>NUCLEOTIDE SEQUENCE</scope>
    <source>
        <strain evidence="2">MK2</strain>
    </source>
</reference>
<dbReference type="Proteomes" id="UP000654913">
    <property type="component" value="Chromosome 4"/>
</dbReference>
<evidence type="ECO:0000256" key="1">
    <source>
        <dbReference type="SAM" id="SignalP"/>
    </source>
</evidence>
<dbReference type="GeneID" id="64975182"/>
<keyword evidence="1" id="KW-0732">Signal</keyword>
<name>A0A7R7XP74_9EURO</name>
<protein>
    <recommendedName>
        <fullName evidence="4">Ubiquitin 3 binding protein But2 C-terminal domain-containing protein</fullName>
    </recommendedName>
</protein>
<keyword evidence="3" id="KW-1185">Reference proteome</keyword>
<reference evidence="2" key="2">
    <citation type="submission" date="2021-02" db="EMBL/GenBank/DDBJ databases">
        <title>Aspergillus puulaauensis MK2 genome sequence.</title>
        <authorList>
            <person name="Futagami T."/>
            <person name="Mori K."/>
            <person name="Kadooka C."/>
            <person name="Tanaka T."/>
        </authorList>
    </citation>
    <scope>NUCLEOTIDE SEQUENCE</scope>
    <source>
        <strain evidence="2">MK2</strain>
    </source>
</reference>
<gene>
    <name evidence="2" type="ORF">APUU_41621A</name>
</gene>
<feature type="chain" id="PRO_5030683668" description="Ubiquitin 3 binding protein But2 C-terminal domain-containing protein" evidence="1">
    <location>
        <begin position="20"/>
        <end position="200"/>
    </location>
</feature>
<proteinExistence type="predicted"/>
<dbReference type="AlphaFoldDB" id="A0A7R7XP74"/>
<feature type="signal peptide" evidence="1">
    <location>
        <begin position="1"/>
        <end position="19"/>
    </location>
</feature>
<dbReference type="EMBL" id="AP024446">
    <property type="protein sequence ID" value="BCS25177.1"/>
    <property type="molecule type" value="Genomic_DNA"/>
</dbReference>
<evidence type="ECO:0000313" key="3">
    <source>
        <dbReference type="Proteomes" id="UP000654913"/>
    </source>
</evidence>
<organism evidence="2 3">
    <name type="scientific">Aspergillus puulaauensis</name>
    <dbReference type="NCBI Taxonomy" id="1220207"/>
    <lineage>
        <taxon>Eukaryota</taxon>
        <taxon>Fungi</taxon>
        <taxon>Dikarya</taxon>
        <taxon>Ascomycota</taxon>
        <taxon>Pezizomycotina</taxon>
        <taxon>Eurotiomycetes</taxon>
        <taxon>Eurotiomycetidae</taxon>
        <taxon>Eurotiales</taxon>
        <taxon>Aspergillaceae</taxon>
        <taxon>Aspergillus</taxon>
    </lineage>
</organism>
<accession>A0A7R7XP74</accession>
<dbReference type="OrthoDB" id="5308323at2759"/>
<evidence type="ECO:0008006" key="4">
    <source>
        <dbReference type="Google" id="ProtNLM"/>
    </source>
</evidence>